<proteinExistence type="predicted"/>
<keyword evidence="2" id="KW-1185">Reference proteome</keyword>
<comment type="caution">
    <text evidence="1">The sequence shown here is derived from an EMBL/GenBank/DDBJ whole genome shotgun (WGS) entry which is preliminary data.</text>
</comment>
<dbReference type="Proteomes" id="UP001165960">
    <property type="component" value="Unassembled WGS sequence"/>
</dbReference>
<reference evidence="1" key="1">
    <citation type="submission" date="2022-04" db="EMBL/GenBank/DDBJ databases">
        <title>Genome of the entomopathogenic fungus Entomophthora muscae.</title>
        <authorList>
            <person name="Elya C."/>
            <person name="Lovett B.R."/>
            <person name="Lee E."/>
            <person name="Macias A.M."/>
            <person name="Hajek A.E."/>
            <person name="De Bivort B.L."/>
            <person name="Kasson M.T."/>
            <person name="De Fine Licht H.H."/>
            <person name="Stajich J.E."/>
        </authorList>
    </citation>
    <scope>NUCLEOTIDE SEQUENCE</scope>
    <source>
        <strain evidence="1">Berkeley</strain>
    </source>
</reference>
<name>A0ACC2TDU5_9FUNG</name>
<evidence type="ECO:0000313" key="2">
    <source>
        <dbReference type="Proteomes" id="UP001165960"/>
    </source>
</evidence>
<gene>
    <name evidence="1" type="ORF">DSO57_1024526</name>
</gene>
<accession>A0ACC2TDU5</accession>
<dbReference type="EMBL" id="QTSX02002973">
    <property type="protein sequence ID" value="KAJ9072702.1"/>
    <property type="molecule type" value="Genomic_DNA"/>
</dbReference>
<evidence type="ECO:0000313" key="1">
    <source>
        <dbReference type="EMBL" id="KAJ9072702.1"/>
    </source>
</evidence>
<sequence length="461" mass="53225">MGWVPNTVNTWLCTNKTTYEEIRKYFHPNIGPENTIIWKQRRFSPREAKLWEELIIDVSLAHTLQNRNILPVTIERFIERGYTLDKAIMYSMEGTSIDQAKPPQNSNHPRMSYSERVKRGKEPPISGPIPYEDFIRDHMSQGNPYKSMPKSYIKNTIRIYLNNLSGSSMRGYLQAIFTTLDAEFKDIEVDHKWSPEGRYINIGFPDLHTRDTAAKLEFIHNGTHLKVDITRYAHHKARCVTFSNLPTNKYSEWVREAIITGAAYYGTVLECREEGNFKAQCMHTNTLHILLDAVPIVRSMNTALPQFVRLPGCKSVIYVKLENARQVCHFCFAMRHNTNQCHIKKGVHIRDYEIDVEKGITKAIQCSLDERHRADKEQDEELTNSEETGDFLDPSVPDKVRMNNGTDTTDQVIHPDFREWQKSQEASNKTQKKTPSKKPAPQSSSQPQNHPSPQGIHNQRS</sequence>
<organism evidence="1 2">
    <name type="scientific">Entomophthora muscae</name>
    <dbReference type="NCBI Taxonomy" id="34485"/>
    <lineage>
        <taxon>Eukaryota</taxon>
        <taxon>Fungi</taxon>
        <taxon>Fungi incertae sedis</taxon>
        <taxon>Zoopagomycota</taxon>
        <taxon>Entomophthoromycotina</taxon>
        <taxon>Entomophthoromycetes</taxon>
        <taxon>Entomophthorales</taxon>
        <taxon>Entomophthoraceae</taxon>
        <taxon>Entomophthora</taxon>
    </lineage>
</organism>
<protein>
    <submittedName>
        <fullName evidence="1">Uncharacterized protein</fullName>
    </submittedName>
</protein>